<sequence>MLDQVAVRHRVVFDLDGTLVDSVPGLAASANQMLAEIGRDPVTATDYAAFCGWGMRQQIKQCLIATGGVPEDGLKPYLARMMEIYSADPVHGSVRFEGVTDAINQLAARGYGLAVCTQKPEAQARQLLEALGLMPPITGLTGGGTLDVLKPDPAMLFHAADQIGTGPIVYVGDSTVDEKTAENAGVPFLFFEGGYRNGDVTAETRFADWSQLPSLIP</sequence>
<dbReference type="EMBL" id="OMKW01000003">
    <property type="protein sequence ID" value="SPF30025.1"/>
    <property type="molecule type" value="Genomic_DNA"/>
</dbReference>
<dbReference type="SUPFAM" id="SSF56784">
    <property type="entry name" value="HAD-like"/>
    <property type="match status" value="1"/>
</dbReference>
<protein>
    <recommendedName>
        <fullName evidence="4">phosphoglycolate phosphatase</fullName>
        <ecNumber evidence="4">3.1.3.18</ecNumber>
    </recommendedName>
</protein>
<evidence type="ECO:0000256" key="2">
    <source>
        <dbReference type="ARBA" id="ARBA00004818"/>
    </source>
</evidence>
<organism evidence="5 6">
    <name type="scientific">Pontivivens insulae</name>
    <dbReference type="NCBI Taxonomy" id="1639689"/>
    <lineage>
        <taxon>Bacteria</taxon>
        <taxon>Pseudomonadati</taxon>
        <taxon>Pseudomonadota</taxon>
        <taxon>Alphaproteobacteria</taxon>
        <taxon>Rhodobacterales</taxon>
        <taxon>Paracoccaceae</taxon>
        <taxon>Pontivivens</taxon>
    </lineage>
</organism>
<evidence type="ECO:0000256" key="1">
    <source>
        <dbReference type="ARBA" id="ARBA00000830"/>
    </source>
</evidence>
<dbReference type="Gene3D" id="1.10.150.240">
    <property type="entry name" value="Putative phosphatase, domain 2"/>
    <property type="match status" value="1"/>
</dbReference>
<dbReference type="SFLD" id="SFLDG01129">
    <property type="entry name" value="C1.5:_HAD__Beta-PGM__Phosphata"/>
    <property type="match status" value="1"/>
</dbReference>
<dbReference type="Gene3D" id="3.40.50.1000">
    <property type="entry name" value="HAD superfamily/HAD-like"/>
    <property type="match status" value="1"/>
</dbReference>
<dbReference type="PANTHER" id="PTHR43434">
    <property type="entry name" value="PHOSPHOGLYCOLATE PHOSPHATASE"/>
    <property type="match status" value="1"/>
</dbReference>
<dbReference type="GO" id="GO:0008967">
    <property type="term" value="F:phosphoglycolate phosphatase activity"/>
    <property type="evidence" value="ECO:0007669"/>
    <property type="project" value="UniProtKB-EC"/>
</dbReference>
<dbReference type="PANTHER" id="PTHR43434:SF1">
    <property type="entry name" value="PHOSPHOGLYCOLATE PHOSPHATASE"/>
    <property type="match status" value="1"/>
</dbReference>
<proteinExistence type="inferred from homology"/>
<dbReference type="InterPro" id="IPR041492">
    <property type="entry name" value="HAD_2"/>
</dbReference>
<dbReference type="InterPro" id="IPR036412">
    <property type="entry name" value="HAD-like_sf"/>
</dbReference>
<keyword evidence="6" id="KW-1185">Reference proteome</keyword>
<evidence type="ECO:0000256" key="4">
    <source>
        <dbReference type="ARBA" id="ARBA00013078"/>
    </source>
</evidence>
<evidence type="ECO:0000313" key="5">
    <source>
        <dbReference type="EMBL" id="SPF30025.1"/>
    </source>
</evidence>
<dbReference type="Proteomes" id="UP000244932">
    <property type="component" value="Unassembled WGS sequence"/>
</dbReference>
<evidence type="ECO:0000313" key="6">
    <source>
        <dbReference type="Proteomes" id="UP000244932"/>
    </source>
</evidence>
<dbReference type="EC" id="3.1.3.18" evidence="4"/>
<reference evidence="5 6" key="1">
    <citation type="submission" date="2018-03" db="EMBL/GenBank/DDBJ databases">
        <authorList>
            <person name="Keele B.F."/>
        </authorList>
    </citation>
    <scope>NUCLEOTIDE SEQUENCE [LARGE SCALE GENOMIC DNA]</scope>
    <source>
        <strain evidence="5 6">CeCT 8812</strain>
    </source>
</reference>
<dbReference type="NCBIfam" id="TIGR01549">
    <property type="entry name" value="HAD-SF-IA-v1"/>
    <property type="match status" value="1"/>
</dbReference>
<dbReference type="Pfam" id="PF13419">
    <property type="entry name" value="HAD_2"/>
    <property type="match status" value="1"/>
</dbReference>
<accession>A0A2R8AD76</accession>
<dbReference type="InterPro" id="IPR023198">
    <property type="entry name" value="PGP-like_dom2"/>
</dbReference>
<dbReference type="OrthoDB" id="9793014at2"/>
<gene>
    <name evidence="5" type="primary">cbbZC_2</name>
    <name evidence="5" type="ORF">POI8812_02353</name>
</gene>
<dbReference type="InterPro" id="IPR050155">
    <property type="entry name" value="HAD-like_hydrolase_sf"/>
</dbReference>
<dbReference type="SFLD" id="SFLDS00003">
    <property type="entry name" value="Haloacid_Dehalogenase"/>
    <property type="match status" value="1"/>
</dbReference>
<dbReference type="InterPro" id="IPR006439">
    <property type="entry name" value="HAD-SF_hydro_IA"/>
</dbReference>
<dbReference type="GO" id="GO:0005829">
    <property type="term" value="C:cytosol"/>
    <property type="evidence" value="ECO:0007669"/>
    <property type="project" value="TreeGrafter"/>
</dbReference>
<keyword evidence="5" id="KW-0378">Hydrolase</keyword>
<comment type="catalytic activity">
    <reaction evidence="1">
        <text>2-phosphoglycolate + H2O = glycolate + phosphate</text>
        <dbReference type="Rhea" id="RHEA:14369"/>
        <dbReference type="ChEBI" id="CHEBI:15377"/>
        <dbReference type="ChEBI" id="CHEBI:29805"/>
        <dbReference type="ChEBI" id="CHEBI:43474"/>
        <dbReference type="ChEBI" id="CHEBI:58033"/>
        <dbReference type="EC" id="3.1.3.18"/>
    </reaction>
</comment>
<comment type="similarity">
    <text evidence="3">Belongs to the HAD-like hydrolase superfamily. CbbY/CbbZ/Gph/YieH family.</text>
</comment>
<dbReference type="GO" id="GO:0006281">
    <property type="term" value="P:DNA repair"/>
    <property type="evidence" value="ECO:0007669"/>
    <property type="project" value="TreeGrafter"/>
</dbReference>
<comment type="pathway">
    <text evidence="2">Organic acid metabolism; glycolate biosynthesis; glycolate from 2-phosphoglycolate: step 1/1.</text>
</comment>
<dbReference type="InterPro" id="IPR023214">
    <property type="entry name" value="HAD_sf"/>
</dbReference>
<name>A0A2R8AD76_9RHOB</name>
<evidence type="ECO:0000256" key="3">
    <source>
        <dbReference type="ARBA" id="ARBA00006171"/>
    </source>
</evidence>
<dbReference type="AlphaFoldDB" id="A0A2R8AD76"/>